<evidence type="ECO:0000313" key="1">
    <source>
        <dbReference type="EMBL" id="MFM9328315.1"/>
    </source>
</evidence>
<sequence>MEFSRVQRRKSYELVAEQIEESIKNGLVKPGERLDSVEQLSKRFQVGRSTIREALSALRATGLVDIRQGEGTFVSKPNTSESNRPLRLVAGLTRQEVLEFFEVRKIVEAGAASAAASKRTPEQLAAMRTALQGMQSAVRDDHLGEEADAQFHLAVAAATGNRMLAGLMLQISDTLQATMKEARRLWLFSEDLTLERLHKEHSAILDAIEEGNAPLAGQLMLAHLSKVEQLLLRHWLDQDKE</sequence>
<protein>
    <submittedName>
        <fullName evidence="1">FadR/GntR family transcriptional regulator</fullName>
    </submittedName>
</protein>
<dbReference type="Proteomes" id="UP001631969">
    <property type="component" value="Unassembled WGS sequence"/>
</dbReference>
<reference evidence="1" key="1">
    <citation type="submission" date="2024-12" db="EMBL/GenBank/DDBJ databases">
        <authorList>
            <person name="Wu N."/>
        </authorList>
    </citation>
    <scope>NUCLEOTIDE SEQUENCE</scope>
    <source>
        <strain evidence="1">P15</strain>
    </source>
</reference>
<gene>
    <name evidence="1" type="ORF">ACI1P1_08465</name>
</gene>
<comment type="caution">
    <text evidence="1">The sequence shown here is derived from an EMBL/GenBank/DDBJ whole genome shotgun (WGS) entry which is preliminary data.</text>
</comment>
<dbReference type="EMBL" id="JBJURJ010000004">
    <property type="protein sequence ID" value="MFM9328315.1"/>
    <property type="molecule type" value="Genomic_DNA"/>
</dbReference>
<proteinExistence type="predicted"/>
<keyword evidence="2" id="KW-1185">Reference proteome</keyword>
<evidence type="ECO:0000313" key="2">
    <source>
        <dbReference type="Proteomes" id="UP001631969"/>
    </source>
</evidence>
<accession>A0ACC7NW89</accession>
<organism evidence="1 2">
    <name type="scientific">Paenibacillus mesotrionivorans</name>
    <dbReference type="NCBI Taxonomy" id="3160968"/>
    <lineage>
        <taxon>Bacteria</taxon>
        <taxon>Bacillati</taxon>
        <taxon>Bacillota</taxon>
        <taxon>Bacilli</taxon>
        <taxon>Bacillales</taxon>
        <taxon>Paenibacillaceae</taxon>
        <taxon>Paenibacillus</taxon>
    </lineage>
</organism>
<name>A0ACC7NW89_9BACL</name>